<dbReference type="AlphaFoldDB" id="V5UV07"/>
<evidence type="ECO:0000256" key="2">
    <source>
        <dbReference type="ARBA" id="ARBA00023002"/>
    </source>
</evidence>
<evidence type="ECO:0000256" key="3">
    <source>
        <dbReference type="ARBA" id="ARBA00023194"/>
    </source>
</evidence>
<name>V5UV07_9BACT</name>
<organism evidence="5">
    <name type="scientific">Jahnella sp. MSr9139</name>
    <dbReference type="NCBI Taxonomy" id="1434086"/>
    <lineage>
        <taxon>Bacteria</taxon>
        <taxon>Pseudomonadati</taxon>
        <taxon>Myxococcota</taxon>
        <taxon>Polyangia</taxon>
        <taxon>Polyangiales</taxon>
        <taxon>Polyangiaceae</taxon>
        <taxon>Jahnella</taxon>
    </lineage>
</organism>
<feature type="domain" description="TauD/TfdA-like" evidence="4">
    <location>
        <begin position="48"/>
        <end position="389"/>
    </location>
</feature>
<proteinExistence type="predicted"/>
<sequence>MAETLERFALGEIERPGALVARTLREEERPYPALDTDVPLVLEARRGETLDSIRHHLSRRSEAVLKLLYRHGALLLRGLPIHSTRDFEEALFSIPAFRPMRGYFMAEVGRTRVSGSERIFHTNAVVKTGGTLLLGGFHSENYYSSDVPAFITFCCLEEPWMGGETGMVHMARAYQELDDPLKAKFEGEPSCAAVWPLSAVATIYGLDEAVAERFCREVGFEIAPMNGEKYVLLYKPNVLVHPHTRLPSLHLNVSAEIRGVDEHLRRDLSSAYTGPQWALHRTGWRHPGLGNALNALFQTARVLHRPKVLSVLLAEQVVKPFLSGRRAAKMPSAPMPPRVGRLLDDEDTRSVADAVRRHTNVFTWRRGDVLILDNLQMLHSGMPGFGSRRIEVAICNPLPIRWPLSSGVMHLAAAEEHESVFDQVTALAERGRSHRDMN</sequence>
<dbReference type="InterPro" id="IPR042098">
    <property type="entry name" value="TauD-like_sf"/>
</dbReference>
<comment type="cofactor">
    <cofactor evidence="1">
        <name>Fe(2+)</name>
        <dbReference type="ChEBI" id="CHEBI:29033"/>
    </cofactor>
</comment>
<evidence type="ECO:0000259" key="4">
    <source>
        <dbReference type="Pfam" id="PF02668"/>
    </source>
</evidence>
<dbReference type="GO" id="GO:0017000">
    <property type="term" value="P:antibiotic biosynthetic process"/>
    <property type="evidence" value="ECO:0007669"/>
    <property type="project" value="UniProtKB-KW"/>
</dbReference>
<accession>V5UV07</accession>
<evidence type="ECO:0000256" key="1">
    <source>
        <dbReference type="ARBA" id="ARBA00001954"/>
    </source>
</evidence>
<dbReference type="Pfam" id="PF02668">
    <property type="entry name" value="TauD"/>
    <property type="match status" value="1"/>
</dbReference>
<dbReference type="PANTHER" id="PTHR10696">
    <property type="entry name" value="GAMMA-BUTYROBETAINE HYDROXYLASE-RELATED"/>
    <property type="match status" value="1"/>
</dbReference>
<dbReference type="EMBL" id="KF657739">
    <property type="protein sequence ID" value="AHB82066.1"/>
    <property type="molecule type" value="Genomic_DNA"/>
</dbReference>
<keyword evidence="2" id="KW-0560">Oxidoreductase</keyword>
<dbReference type="InterPro" id="IPR050411">
    <property type="entry name" value="AlphaKG_dependent_hydroxylases"/>
</dbReference>
<evidence type="ECO:0000313" key="5">
    <source>
        <dbReference type="EMBL" id="AHB82066.1"/>
    </source>
</evidence>
<dbReference type="Gene3D" id="3.60.130.10">
    <property type="entry name" value="Clavaminate synthase-like"/>
    <property type="match status" value="1"/>
</dbReference>
<protein>
    <submittedName>
        <fullName evidence="5">Fe(II)/alpha-ketoglutarate dependent oxygenase</fullName>
    </submittedName>
</protein>
<dbReference type="SUPFAM" id="SSF51197">
    <property type="entry name" value="Clavaminate synthase-like"/>
    <property type="match status" value="1"/>
</dbReference>
<gene>
    <name evidence="5" type="primary">mscM</name>
</gene>
<dbReference type="PANTHER" id="PTHR10696:SF56">
    <property type="entry name" value="TAUD_TFDA-LIKE DOMAIN-CONTAINING PROTEIN"/>
    <property type="match status" value="1"/>
</dbReference>
<reference evidence="5" key="1">
    <citation type="journal article" date="2013" name="J. Am. Chem. Soc.">
        <title>Microsclerodermins from terrestrial myxobacteria: an intriguing biosynthesis likely connected to a sponge symbiont.</title>
        <authorList>
            <person name="Hoffmann T."/>
            <person name="Mueller S."/>
            <person name="Nadmid S."/>
            <person name="Garcia R."/>
            <person name="Mueller R."/>
        </authorList>
    </citation>
    <scope>NUCLEOTIDE SEQUENCE</scope>
    <source>
        <strain evidence="5">MSr9139</strain>
    </source>
</reference>
<keyword evidence="3" id="KW-0045">Antibiotic biosynthesis</keyword>
<dbReference type="GO" id="GO:0016706">
    <property type="term" value="F:2-oxoglutarate-dependent dioxygenase activity"/>
    <property type="evidence" value="ECO:0007669"/>
    <property type="project" value="UniProtKB-ARBA"/>
</dbReference>
<dbReference type="InterPro" id="IPR003819">
    <property type="entry name" value="TauD/TfdA-like"/>
</dbReference>